<sequence length="192" mass="22791">MIFNCCVKMKEYPFPQFEDKEWICDFAFLVDITRHLNDLNIKLQGKSQFIHNMFDKINAFESKFKIWNKHLLSDNTRGKSPDKLQMELIDLQNDTRRHLGNKFQNVDIHNFYQNYMNLEKFPRLGAYTKQIMTLFGSTYVCEQLFSAMKIIRSDHRSRLNDIRLESCVRVAVSSISANIDHLMTKKQCQISH</sequence>
<dbReference type="PANTHER" id="PTHR45913:SF5">
    <property type="entry name" value="GENERAL TRANSCRIPTION FACTOR II-I REPEAT DOMAIN-CONTAINING PROTEIN 2A-LIKE PROTEIN"/>
    <property type="match status" value="1"/>
</dbReference>
<dbReference type="Proteomes" id="UP000752696">
    <property type="component" value="Unassembled WGS sequence"/>
</dbReference>
<evidence type="ECO:0008006" key="3">
    <source>
        <dbReference type="Google" id="ProtNLM"/>
    </source>
</evidence>
<evidence type="ECO:0000313" key="2">
    <source>
        <dbReference type="Proteomes" id="UP000752696"/>
    </source>
</evidence>
<organism evidence="1 2">
    <name type="scientific">Heterotrigona itama</name>
    <dbReference type="NCBI Taxonomy" id="395501"/>
    <lineage>
        <taxon>Eukaryota</taxon>
        <taxon>Metazoa</taxon>
        <taxon>Ecdysozoa</taxon>
        <taxon>Arthropoda</taxon>
        <taxon>Hexapoda</taxon>
        <taxon>Insecta</taxon>
        <taxon>Pterygota</taxon>
        <taxon>Neoptera</taxon>
        <taxon>Endopterygota</taxon>
        <taxon>Hymenoptera</taxon>
        <taxon>Apocrita</taxon>
        <taxon>Aculeata</taxon>
        <taxon>Apoidea</taxon>
        <taxon>Anthophila</taxon>
        <taxon>Apidae</taxon>
        <taxon>Heterotrigona</taxon>
    </lineage>
</organism>
<gene>
    <name evidence="1" type="ORF">MHI_LOCUS65221</name>
</gene>
<name>A0A6V7GTB4_9HYME</name>
<keyword evidence="2" id="KW-1185">Reference proteome</keyword>
<accession>A0A6V7GTB4</accession>
<dbReference type="EMBL" id="CAJDYZ010001202">
    <property type="protein sequence ID" value="CAD1468720.1"/>
    <property type="molecule type" value="Genomic_DNA"/>
</dbReference>
<proteinExistence type="predicted"/>
<comment type="caution">
    <text evidence="1">The sequence shown here is derived from an EMBL/GenBank/DDBJ whole genome shotgun (WGS) entry which is preliminary data.</text>
</comment>
<evidence type="ECO:0000313" key="1">
    <source>
        <dbReference type="EMBL" id="CAD1468720.1"/>
    </source>
</evidence>
<protein>
    <recommendedName>
        <fullName evidence="3">HAT C-terminal dimerisation domain-containing protein</fullName>
    </recommendedName>
</protein>
<dbReference type="AlphaFoldDB" id="A0A6V7GTB4"/>
<reference evidence="1" key="1">
    <citation type="submission" date="2020-07" db="EMBL/GenBank/DDBJ databases">
        <authorList>
            <person name="Nazaruddin N."/>
        </authorList>
    </citation>
    <scope>NUCLEOTIDE SEQUENCE</scope>
</reference>
<dbReference type="PANTHER" id="PTHR45913">
    <property type="entry name" value="EPM2A-INTERACTING PROTEIN 1"/>
    <property type="match status" value="1"/>
</dbReference>
<dbReference type="OrthoDB" id="7613943at2759"/>